<organism evidence="2 3">
    <name type="scientific">Elysia marginata</name>
    <dbReference type="NCBI Taxonomy" id="1093978"/>
    <lineage>
        <taxon>Eukaryota</taxon>
        <taxon>Metazoa</taxon>
        <taxon>Spiralia</taxon>
        <taxon>Lophotrochozoa</taxon>
        <taxon>Mollusca</taxon>
        <taxon>Gastropoda</taxon>
        <taxon>Heterobranchia</taxon>
        <taxon>Euthyneura</taxon>
        <taxon>Panpulmonata</taxon>
        <taxon>Sacoglossa</taxon>
        <taxon>Placobranchoidea</taxon>
        <taxon>Plakobranchidae</taxon>
        <taxon>Elysia</taxon>
    </lineage>
</organism>
<accession>A0AAV4EQM7</accession>
<evidence type="ECO:0000313" key="2">
    <source>
        <dbReference type="EMBL" id="GFR62831.1"/>
    </source>
</evidence>
<proteinExistence type="predicted"/>
<evidence type="ECO:0000256" key="1">
    <source>
        <dbReference type="SAM" id="MobiDB-lite"/>
    </source>
</evidence>
<feature type="region of interest" description="Disordered" evidence="1">
    <location>
        <begin position="63"/>
        <end position="121"/>
    </location>
</feature>
<feature type="compositionally biased region" description="Gly residues" evidence="1">
    <location>
        <begin position="71"/>
        <end position="91"/>
    </location>
</feature>
<gene>
    <name evidence="2" type="ORF">ElyMa_005467400</name>
</gene>
<sequence length="121" mass="12160">MIKEKTKQTITLSQQTCTCKWTSSRISKLTWAASSGTAAAAGTGRTGTRAVYSTWPTCCPPRAWADRDGRGAGADGGGEGGGASDVGGDAPGGRAVPAWAHPSSRPGQQLGGDAKGQAQPS</sequence>
<comment type="caution">
    <text evidence="2">The sequence shown here is derived from an EMBL/GenBank/DDBJ whole genome shotgun (WGS) entry which is preliminary data.</text>
</comment>
<dbReference type="EMBL" id="BMAT01010896">
    <property type="protein sequence ID" value="GFR62831.1"/>
    <property type="molecule type" value="Genomic_DNA"/>
</dbReference>
<name>A0AAV4EQM7_9GAST</name>
<protein>
    <submittedName>
        <fullName evidence="2">Uncharacterized protein</fullName>
    </submittedName>
</protein>
<dbReference type="Proteomes" id="UP000762676">
    <property type="component" value="Unassembled WGS sequence"/>
</dbReference>
<keyword evidence="3" id="KW-1185">Reference proteome</keyword>
<reference evidence="2 3" key="1">
    <citation type="journal article" date="2021" name="Elife">
        <title>Chloroplast acquisition without the gene transfer in kleptoplastic sea slugs, Plakobranchus ocellatus.</title>
        <authorList>
            <person name="Maeda T."/>
            <person name="Takahashi S."/>
            <person name="Yoshida T."/>
            <person name="Shimamura S."/>
            <person name="Takaki Y."/>
            <person name="Nagai Y."/>
            <person name="Toyoda A."/>
            <person name="Suzuki Y."/>
            <person name="Arimoto A."/>
            <person name="Ishii H."/>
            <person name="Satoh N."/>
            <person name="Nishiyama T."/>
            <person name="Hasebe M."/>
            <person name="Maruyama T."/>
            <person name="Minagawa J."/>
            <person name="Obokata J."/>
            <person name="Shigenobu S."/>
        </authorList>
    </citation>
    <scope>NUCLEOTIDE SEQUENCE [LARGE SCALE GENOMIC DNA]</scope>
</reference>
<dbReference type="AlphaFoldDB" id="A0AAV4EQM7"/>
<evidence type="ECO:0000313" key="3">
    <source>
        <dbReference type="Proteomes" id="UP000762676"/>
    </source>
</evidence>